<dbReference type="STRING" id="559304.G8Y2D0"/>
<evidence type="ECO:0000256" key="4">
    <source>
        <dbReference type="ARBA" id="ARBA00022763"/>
    </source>
</evidence>
<keyword evidence="6" id="KW-0234">DNA repair</keyword>
<sequence length="1288" mass="147658">MPVNEGDQYDEEKYDSESQESDLDGFIVSEKEESEESEEEYNDRIRDLTSTLKPNESLSQKVLKAHISVLVSALGGPDHASSVSPPPYKLGHDALACLKDIKRWIKSVDERSKCFDVALACFDSGLVVNDLLFILCQWDKSSSKSSFRNEKMIERIKLSCLELLVLLTWPVDFSPDLSEKQKLQFTNVRKSQLVYKKHILAYKGGQTLKSAIRLALPTISKNKMDREPRDNAILRLVLFLLRNIINIEPVNLSVSSKVRKQLLESDNLPQSITYDDISLNAVISCFQSNKVFTFLLTMCNAIGSEFDKETFTQSCLECIYLLVRKVNPSYLLGKAPSKQSYNTPDTSMPSNPPNAASMQLEELLKEEDKRKKKQVQNISTRHGKFGSLLSIRDSKSSYVISGQEALLDTSSSLAKLDKTKKWNNRTTFKYDSDEYINSSYEFLNMKATSYFKDFVEQLLVSGGFNTLSECSSWIFAGAQDLEYIDPYEKACYFVTIAWFFSFKRERNQYYQKQSATPPANEDSLDYGSVGVGLSEVNFILIVSYFRTSIAARNWSAVHAAMVCFRELLLISHSIFTAAKPAGVTHEQSDEVSPNQDNVDRELAEGIIRKLFTFNDFLNKLVQLPQTASKHSQDYLRVCISTVHILLKCFECFANEDIKLYVQTKRKVNKKMKSALDKTVEDSMRDIIDASDEEYENQRIKEVSKERRIDFQATELRFFHTSVVSSYIDFLSRYEDLTYEEIKMCLSYFHRLFVGRKDFTGLFRLDFIQVLHSLRNFLPRQTSIRQHVEEFIYYFMKKFKSAFLRFPNPIEILFPRLESVEFKSFLGTGDINTAIEKDSKKSQPRLAKPLEFVRESFSIDEKIKILVTALYQSDKGNFASWLQTEIERIANQLSLYGDSREELISTNVYELQAPPSTFKMIINNSYCRLLLQSLGFELPYSMEEKCELNPSTSIEYLREVSALLSKWINNQPVVFEDNKDAAFYLRVKEYDIGEFALYDENDESIAFSTEPNTNGSRHNINELDKLDELEAALSRYETTQGTGNLEKGVARRKRRAQKSRSKQKPDMSSTSKEVKRSRRPPKSFNILSDDEENEAPVKSAEYVHDSDENSDEERLNAFFEREEKLRKLLASSGGIISHEQLEQFKLAWLKINEVTNPTDISATSKDIDKIVTSMMNNNHSGPTQSEKPSSASSATLSNENIRQDTPETDTRMDVEGIRNSRYPDDSPEANDLNDTSVSDISNDQPISHRERAKQGRNTSLLDSDSDEEQPEDMQINKKKRRVVLSEDEL</sequence>
<feature type="compositionally biased region" description="Basic and acidic residues" evidence="10">
    <location>
        <begin position="1100"/>
        <end position="1110"/>
    </location>
</feature>
<evidence type="ECO:0000256" key="10">
    <source>
        <dbReference type="SAM" id="MobiDB-lite"/>
    </source>
</evidence>
<dbReference type="FunCoup" id="G8Y2D0">
    <property type="interactions" value="107"/>
</dbReference>
<feature type="region of interest" description="Disordered" evidence="10">
    <location>
        <begin position="1"/>
        <end position="42"/>
    </location>
</feature>
<dbReference type="InParanoid" id="G8Y2D0"/>
<dbReference type="OMA" id="MHRIAIK"/>
<keyword evidence="7" id="KW-0539">Nucleus</keyword>
<dbReference type="PANTHER" id="PTHR22940:SF4">
    <property type="entry name" value="PROTEIN TIMELESS HOMOLOG"/>
    <property type="match status" value="1"/>
</dbReference>
<evidence type="ECO:0000313" key="12">
    <source>
        <dbReference type="EMBL" id="CCE85941.1"/>
    </source>
</evidence>
<feature type="region of interest" description="Disordered" evidence="10">
    <location>
        <begin position="1173"/>
        <end position="1288"/>
    </location>
</feature>
<evidence type="ECO:0000256" key="1">
    <source>
        <dbReference type="ARBA" id="ARBA00004123"/>
    </source>
</evidence>
<comment type="subcellular location">
    <subcellularLocation>
        <location evidence="1">Nucleus</location>
    </subcellularLocation>
</comment>
<dbReference type="GO" id="GO:0006281">
    <property type="term" value="P:DNA repair"/>
    <property type="evidence" value="ECO:0007669"/>
    <property type="project" value="UniProtKB-KW"/>
</dbReference>
<feature type="domain" description="Timeless N-terminal" evidence="11">
    <location>
        <begin position="87"/>
        <end position="391"/>
    </location>
</feature>
<evidence type="ECO:0000256" key="2">
    <source>
        <dbReference type="ARBA" id="ARBA00008174"/>
    </source>
</evidence>
<accession>G8Y2D0</accession>
<feature type="compositionally biased region" description="Basic residues" evidence="10">
    <location>
        <begin position="1049"/>
        <end position="1061"/>
    </location>
</feature>
<evidence type="ECO:0000313" key="13">
    <source>
        <dbReference type="Proteomes" id="UP000005222"/>
    </source>
</evidence>
<keyword evidence="13" id="KW-1185">Reference proteome</keyword>
<evidence type="ECO:0000259" key="11">
    <source>
        <dbReference type="Pfam" id="PF04821"/>
    </source>
</evidence>
<dbReference type="eggNOG" id="KOG1974">
    <property type="taxonomic scope" value="Eukaryota"/>
</dbReference>
<dbReference type="HOGENOM" id="CLU_008440_0_0_1"/>
<reference evidence="12 13" key="1">
    <citation type="journal article" date="2012" name="G3 (Bethesda)">
        <title>Pichia sorbitophila, an interspecies yeast hybrid reveals early steps of genome resolution following polyploidization.</title>
        <authorList>
            <person name="Leh Louis V."/>
            <person name="Despons L."/>
            <person name="Friedrich A."/>
            <person name="Martin T."/>
            <person name="Durrens P."/>
            <person name="Casaregola S."/>
            <person name="Neuveglise C."/>
            <person name="Fairhead C."/>
            <person name="Marck C."/>
            <person name="Cruz J.A."/>
            <person name="Straub M.L."/>
            <person name="Kugler V."/>
            <person name="Sacerdot C."/>
            <person name="Uzunov Z."/>
            <person name="Thierry A."/>
            <person name="Weiss S."/>
            <person name="Bleykasten C."/>
            <person name="De Montigny J."/>
            <person name="Jacques N."/>
            <person name="Jung P."/>
            <person name="Lemaire M."/>
            <person name="Mallet S."/>
            <person name="Morel G."/>
            <person name="Richard G.F."/>
            <person name="Sarkar A."/>
            <person name="Savel G."/>
            <person name="Schacherer J."/>
            <person name="Seret M.L."/>
            <person name="Talla E."/>
            <person name="Samson G."/>
            <person name="Jubin C."/>
            <person name="Poulain J."/>
            <person name="Vacherie B."/>
            <person name="Barbe V."/>
            <person name="Pelletier E."/>
            <person name="Sherman D.J."/>
            <person name="Westhof E."/>
            <person name="Weissenbach J."/>
            <person name="Baret P.V."/>
            <person name="Wincker P."/>
            <person name="Gaillardin C."/>
            <person name="Dujon B."/>
            <person name="Souciet J.L."/>
        </authorList>
    </citation>
    <scope>NUCLEOTIDE SEQUENCE [LARGE SCALE GENOMIC DNA]</scope>
    <source>
        <strain evidence="13">ATCC MYA-4447 / BCRC 22081 / CBS 7064 / NBRC 10061 / NRRL Y-12695</strain>
    </source>
</reference>
<name>G8Y2D0_PICSO</name>
<dbReference type="GO" id="GO:0003677">
    <property type="term" value="F:DNA binding"/>
    <property type="evidence" value="ECO:0007669"/>
    <property type="project" value="TreeGrafter"/>
</dbReference>
<feature type="compositionally biased region" description="Polar residues" evidence="10">
    <location>
        <begin position="1231"/>
        <end position="1244"/>
    </location>
</feature>
<dbReference type="GO" id="GO:0051321">
    <property type="term" value="P:meiotic cell cycle"/>
    <property type="evidence" value="ECO:0007669"/>
    <property type="project" value="UniProtKB-KW"/>
</dbReference>
<organism evidence="12 13">
    <name type="scientific">Pichia sorbitophila (strain ATCC MYA-4447 / BCRC 22081 / CBS 7064 / NBRC 10061 / NRRL Y-12695)</name>
    <name type="common">Hybrid yeast</name>
    <dbReference type="NCBI Taxonomy" id="559304"/>
    <lineage>
        <taxon>Eukaryota</taxon>
        <taxon>Fungi</taxon>
        <taxon>Dikarya</taxon>
        <taxon>Ascomycota</taxon>
        <taxon>Saccharomycotina</taxon>
        <taxon>Pichiomycetes</taxon>
        <taxon>Debaryomycetaceae</taxon>
        <taxon>Millerozyma</taxon>
    </lineage>
</organism>
<dbReference type="EMBL" id="FO082047">
    <property type="protein sequence ID" value="CCE85941.1"/>
    <property type="molecule type" value="Genomic_DNA"/>
</dbReference>
<dbReference type="InterPro" id="IPR006906">
    <property type="entry name" value="Timeless_N"/>
</dbReference>
<feature type="compositionally biased region" description="Polar residues" evidence="10">
    <location>
        <begin position="1173"/>
        <end position="1199"/>
    </location>
</feature>
<dbReference type="GO" id="GO:0000076">
    <property type="term" value="P:DNA replication checkpoint signaling"/>
    <property type="evidence" value="ECO:0007669"/>
    <property type="project" value="TreeGrafter"/>
</dbReference>
<feature type="compositionally biased region" description="Acidic residues" evidence="10">
    <location>
        <begin position="7"/>
        <end position="23"/>
    </location>
</feature>
<evidence type="ECO:0000256" key="5">
    <source>
        <dbReference type="ARBA" id="ARBA00022880"/>
    </source>
</evidence>
<dbReference type="GO" id="GO:0031298">
    <property type="term" value="C:replication fork protection complex"/>
    <property type="evidence" value="ECO:0007669"/>
    <property type="project" value="TreeGrafter"/>
</dbReference>
<dbReference type="PANTHER" id="PTHR22940">
    <property type="entry name" value="TIMEOUT/TIMELESS-2"/>
    <property type="match status" value="1"/>
</dbReference>
<keyword evidence="4" id="KW-0227">DNA damage</keyword>
<evidence type="ECO:0000256" key="7">
    <source>
        <dbReference type="ARBA" id="ARBA00023242"/>
    </source>
</evidence>
<dbReference type="GO" id="GO:0043111">
    <property type="term" value="P:replication fork arrest"/>
    <property type="evidence" value="ECO:0007669"/>
    <property type="project" value="TreeGrafter"/>
</dbReference>
<dbReference type="InterPro" id="IPR044998">
    <property type="entry name" value="Timeless"/>
</dbReference>
<evidence type="ECO:0000256" key="8">
    <source>
        <dbReference type="ARBA" id="ARBA00023254"/>
    </source>
</evidence>
<dbReference type="OrthoDB" id="310853at2759"/>
<evidence type="ECO:0000256" key="3">
    <source>
        <dbReference type="ARBA" id="ARBA00021529"/>
    </source>
</evidence>
<keyword evidence="8" id="KW-0469">Meiosis</keyword>
<keyword evidence="5" id="KW-0236">DNA replication inhibitor</keyword>
<dbReference type="Pfam" id="PF04821">
    <property type="entry name" value="TIMELESS"/>
    <property type="match status" value="1"/>
</dbReference>
<evidence type="ECO:0000256" key="9">
    <source>
        <dbReference type="ARBA" id="ARBA00023306"/>
    </source>
</evidence>
<protein>
    <recommendedName>
        <fullName evidence="3">Topoisomerase 1-associated factor 1</fullName>
    </recommendedName>
</protein>
<feature type="region of interest" description="Disordered" evidence="10">
    <location>
        <begin position="1036"/>
        <end position="1110"/>
    </location>
</feature>
<feature type="compositionally biased region" description="Basic and acidic residues" evidence="10">
    <location>
        <begin position="1200"/>
        <end position="1223"/>
    </location>
</feature>
<gene>
    <name evidence="12" type="primary">Piso0_005583</name>
    <name evidence="12" type="ORF">GNLVRS01_PISO0M17854g</name>
</gene>
<proteinExistence type="inferred from homology"/>
<dbReference type="Proteomes" id="UP000005222">
    <property type="component" value="Chromosome M"/>
</dbReference>
<comment type="similarity">
    <text evidence="2">Belongs to the timeless family.</text>
</comment>
<feature type="compositionally biased region" description="Acidic residues" evidence="10">
    <location>
        <begin position="32"/>
        <end position="41"/>
    </location>
</feature>
<keyword evidence="9" id="KW-0131">Cell cycle</keyword>
<evidence type="ECO:0000256" key="6">
    <source>
        <dbReference type="ARBA" id="ARBA00023204"/>
    </source>
</evidence>